<comment type="subcellular location">
    <subcellularLocation>
        <location evidence="1">Cell membrane</location>
        <topology evidence="1">Multi-pass membrane protein</topology>
    </subcellularLocation>
</comment>
<evidence type="ECO:0000256" key="7">
    <source>
        <dbReference type="SAM" id="MobiDB-lite"/>
    </source>
</evidence>
<feature type="transmembrane region" description="Helical" evidence="8">
    <location>
        <begin position="248"/>
        <end position="269"/>
    </location>
</feature>
<dbReference type="InterPro" id="IPR044049">
    <property type="entry name" value="EccD_transm"/>
</dbReference>
<dbReference type="Proteomes" id="UP000696413">
    <property type="component" value="Unassembled WGS sequence"/>
</dbReference>
<feature type="transmembrane region" description="Helical" evidence="8">
    <location>
        <begin position="455"/>
        <end position="479"/>
    </location>
</feature>
<evidence type="ECO:0000256" key="3">
    <source>
        <dbReference type="ARBA" id="ARBA00022475"/>
    </source>
</evidence>
<organism evidence="10 11">
    <name type="scientific">Mycolicibacterium goodii</name>
    <name type="common">Mycobacterium goodii</name>
    <dbReference type="NCBI Taxonomy" id="134601"/>
    <lineage>
        <taxon>Bacteria</taxon>
        <taxon>Bacillati</taxon>
        <taxon>Actinomycetota</taxon>
        <taxon>Actinomycetes</taxon>
        <taxon>Mycobacteriales</taxon>
        <taxon>Mycobacteriaceae</taxon>
        <taxon>Mycolicibacterium</taxon>
    </lineage>
</organism>
<feature type="transmembrane region" description="Helical" evidence="8">
    <location>
        <begin position="390"/>
        <end position="409"/>
    </location>
</feature>
<name>A0ABS6HV27_MYCGD</name>
<sequence>MSDNTVMPIVRVAVLAAGDDGGRLTEMALPSELPLREILPAVQRIVQPGGDGSVDRTGDRPGDPAGAPNPVRLSLAPVGGAPFSLDATLDTVGVVDGDLLALQAVPAGPPAPRIVEDIADAAVIFSAARERQWGPAHIARGAAVALVGLILAGTGLAIAHRLITGELLGQFIVSGIALATVVAALAVRNRSAVLATSLAVTALIPVATAFALGVPGDFGAPNVLLAAAGVAAWSLISMASSPDDRGVAVFTATAVAATGVLLVAGAASLWDISSNVVGCALVLLGLVVTVQAAQLSAMWARFPLPVIPAPGDPTPAAQPLSVLADLPRRVRVSQSHQTGVIAAGVLLSVAGSVFLVGSADASPWAWYIAIAAAAGAALRARVWDSATCKAWLLGHSYLLAVALLAAFVIDERYEAALWALAALAALVLVWIVAALNPRVASPETYSLPMRRMVGFLATGIDASLIPVMALLVGLFSLVLDR</sequence>
<keyword evidence="11" id="KW-1185">Reference proteome</keyword>
<protein>
    <submittedName>
        <fullName evidence="10">Type VII secretion integral membrane protein EccD</fullName>
    </submittedName>
</protein>
<comment type="caution">
    <text evidence="10">The sequence shown here is derived from an EMBL/GenBank/DDBJ whole genome shotgun (WGS) entry which is preliminary data.</text>
</comment>
<feature type="transmembrane region" description="Helical" evidence="8">
    <location>
        <begin position="364"/>
        <end position="383"/>
    </location>
</feature>
<evidence type="ECO:0000256" key="6">
    <source>
        <dbReference type="ARBA" id="ARBA00023136"/>
    </source>
</evidence>
<accession>A0ABS6HV27</accession>
<dbReference type="EMBL" id="JAHBOM010000019">
    <property type="protein sequence ID" value="MBU8825775.1"/>
    <property type="molecule type" value="Genomic_DNA"/>
</dbReference>
<proteinExistence type="inferred from homology"/>
<feature type="transmembrane region" description="Helical" evidence="8">
    <location>
        <begin position="338"/>
        <end position="358"/>
    </location>
</feature>
<keyword evidence="4 8" id="KW-0812">Transmembrane</keyword>
<dbReference type="PIRSF" id="PIRSF017804">
    <property type="entry name" value="Secretion_EccD1"/>
    <property type="match status" value="1"/>
</dbReference>
<keyword evidence="3" id="KW-1003">Cell membrane</keyword>
<feature type="transmembrane region" description="Helical" evidence="8">
    <location>
        <begin position="275"/>
        <end position="293"/>
    </location>
</feature>
<feature type="transmembrane region" description="Helical" evidence="8">
    <location>
        <begin position="167"/>
        <end position="186"/>
    </location>
</feature>
<evidence type="ECO:0000256" key="8">
    <source>
        <dbReference type="SAM" id="Phobius"/>
    </source>
</evidence>
<feature type="transmembrane region" description="Helical" evidence="8">
    <location>
        <begin position="193"/>
        <end position="212"/>
    </location>
</feature>
<keyword evidence="6 8" id="KW-0472">Membrane</keyword>
<dbReference type="InterPro" id="IPR006707">
    <property type="entry name" value="T7SS_EccD"/>
</dbReference>
<evidence type="ECO:0000256" key="1">
    <source>
        <dbReference type="ARBA" id="ARBA00004651"/>
    </source>
</evidence>
<feature type="region of interest" description="Disordered" evidence="7">
    <location>
        <begin position="47"/>
        <end position="70"/>
    </location>
</feature>
<dbReference type="NCBIfam" id="TIGR03920">
    <property type="entry name" value="T7SS_EccD"/>
    <property type="match status" value="1"/>
</dbReference>
<evidence type="ECO:0000256" key="4">
    <source>
        <dbReference type="ARBA" id="ARBA00022692"/>
    </source>
</evidence>
<evidence type="ECO:0000313" key="11">
    <source>
        <dbReference type="Proteomes" id="UP000696413"/>
    </source>
</evidence>
<reference evidence="10 11" key="1">
    <citation type="submission" date="2021-05" db="EMBL/GenBank/DDBJ databases">
        <title>Draft Genome Sequences of Clinical Respiratory Isolates of Mycobacterium goodii Recovered in Ireland.</title>
        <authorList>
            <person name="Flanagan P.R."/>
            <person name="Mok S."/>
            <person name="Roycroft E."/>
            <person name="Rogers T.R."/>
            <person name="Fitzgibbon M."/>
        </authorList>
    </citation>
    <scope>NUCLEOTIDE SEQUENCE [LARGE SCALE GENOMIC DNA]</scope>
    <source>
        <strain evidence="10 11">14IE55</strain>
    </source>
</reference>
<evidence type="ECO:0000259" key="9">
    <source>
        <dbReference type="Pfam" id="PF19053"/>
    </source>
</evidence>
<feature type="domain" description="EccD-like transmembrane" evidence="9">
    <location>
        <begin position="140"/>
        <end position="478"/>
    </location>
</feature>
<dbReference type="Pfam" id="PF08817">
    <property type="entry name" value="YukD"/>
    <property type="match status" value="1"/>
</dbReference>
<evidence type="ECO:0000256" key="5">
    <source>
        <dbReference type="ARBA" id="ARBA00022989"/>
    </source>
</evidence>
<keyword evidence="5 8" id="KW-1133">Transmembrane helix</keyword>
<dbReference type="Pfam" id="PF19053">
    <property type="entry name" value="EccD"/>
    <property type="match status" value="1"/>
</dbReference>
<dbReference type="InterPro" id="IPR024962">
    <property type="entry name" value="YukD-like"/>
</dbReference>
<feature type="compositionally biased region" description="Basic and acidic residues" evidence="7">
    <location>
        <begin position="53"/>
        <end position="62"/>
    </location>
</feature>
<feature type="transmembrane region" description="Helical" evidence="8">
    <location>
        <begin position="138"/>
        <end position="161"/>
    </location>
</feature>
<evidence type="ECO:0000256" key="2">
    <source>
        <dbReference type="ARBA" id="ARBA00006162"/>
    </source>
</evidence>
<feature type="transmembrane region" description="Helical" evidence="8">
    <location>
        <begin position="415"/>
        <end position="435"/>
    </location>
</feature>
<dbReference type="RefSeq" id="WP_214386869.1">
    <property type="nucleotide sequence ID" value="NZ_JAHBOK010000008.1"/>
</dbReference>
<dbReference type="Gene3D" id="3.10.20.90">
    <property type="entry name" value="Phosphatidylinositol 3-kinase Catalytic Subunit, Chain A, domain 1"/>
    <property type="match status" value="1"/>
</dbReference>
<gene>
    <name evidence="10" type="primary">eccD</name>
    <name evidence="10" type="ORF">KL859_23240</name>
</gene>
<comment type="similarity">
    <text evidence="2">Belongs to the EccD/Snm4 family.</text>
</comment>
<evidence type="ECO:0000313" key="10">
    <source>
        <dbReference type="EMBL" id="MBU8825775.1"/>
    </source>
</evidence>